<dbReference type="Pfam" id="PF04389">
    <property type="entry name" value="Peptidase_M28"/>
    <property type="match status" value="1"/>
</dbReference>
<evidence type="ECO:0000259" key="2">
    <source>
        <dbReference type="Pfam" id="PF04389"/>
    </source>
</evidence>
<accession>A0A1M5CYD6</accession>
<dbReference type="PANTHER" id="PTHR12147:SF26">
    <property type="entry name" value="PEPTIDASE M28 DOMAIN-CONTAINING PROTEIN"/>
    <property type="match status" value="1"/>
</dbReference>
<sequence length="499" mass="55311">MHLKTYNFNEMKYKTEILFLSFLMLLYTASAQPEQDKALLNGFHSISSHEILGFVEELSSEKYKGRLSGSPEYLEAAKWCADKFSEWGILPANKGSYFQRFPNAFTEVYSTGSLSYSFDSKETQYSFPDDYFPGSNSASGTVTGELVYVGFGITALELGYDSYENVDVKGKIVILESGVPYTKNDTVQVKWTPYAYHRYKLENALAHGAAGLLYAGKTANPNTIHLENFIYAHIDKKVVQQLFSDSGKNYDEVKKKLGTMEPFSFALNTGQQVTISAETKHFPMAESCNVVGVIEGSDPVLKDEVIIVGGHLDGQGYLGETFPGALDNGSGVADILGAAKALAQSDVKPKRSVLFILFGGEECGLYGSKYYVSNLLFPVDKTLMMINLDMVGNGTGFFVSNGKTFPGLFRHFEQVNKNYLHREMKASEQRKNYGRPRSDASIFENAGIATFSLWTSNSVHPVYYHHPLDKTDVLTPEIMEDAAKLIYLGVLGVANDENL</sequence>
<feature type="domain" description="PA" evidence="1">
    <location>
        <begin position="142"/>
        <end position="235"/>
    </location>
</feature>
<organism evidence="3 4">
    <name type="scientific">Mariniphaga anaerophila</name>
    <dbReference type="NCBI Taxonomy" id="1484053"/>
    <lineage>
        <taxon>Bacteria</taxon>
        <taxon>Pseudomonadati</taxon>
        <taxon>Bacteroidota</taxon>
        <taxon>Bacteroidia</taxon>
        <taxon>Marinilabiliales</taxon>
        <taxon>Prolixibacteraceae</taxon>
        <taxon>Mariniphaga</taxon>
    </lineage>
</organism>
<feature type="domain" description="Peptidase M28" evidence="2">
    <location>
        <begin position="289"/>
        <end position="486"/>
    </location>
</feature>
<dbReference type="PANTHER" id="PTHR12147">
    <property type="entry name" value="METALLOPEPTIDASE M28 FAMILY MEMBER"/>
    <property type="match status" value="1"/>
</dbReference>
<dbReference type="InterPro" id="IPR046450">
    <property type="entry name" value="PA_dom_sf"/>
</dbReference>
<dbReference type="InterPro" id="IPR007484">
    <property type="entry name" value="Peptidase_M28"/>
</dbReference>
<dbReference type="SUPFAM" id="SSF53187">
    <property type="entry name" value="Zn-dependent exopeptidases"/>
    <property type="match status" value="1"/>
</dbReference>
<evidence type="ECO:0000259" key="1">
    <source>
        <dbReference type="Pfam" id="PF02225"/>
    </source>
</evidence>
<keyword evidence="4" id="KW-1185">Reference proteome</keyword>
<protein>
    <submittedName>
        <fullName evidence="3">PA domain-containing protein</fullName>
    </submittedName>
</protein>
<dbReference type="Gene3D" id="3.50.30.30">
    <property type="match status" value="1"/>
</dbReference>
<dbReference type="InterPro" id="IPR045175">
    <property type="entry name" value="M28_fam"/>
</dbReference>
<dbReference type="Pfam" id="PF02225">
    <property type="entry name" value="PA"/>
    <property type="match status" value="1"/>
</dbReference>
<dbReference type="GO" id="GO:0008235">
    <property type="term" value="F:metalloexopeptidase activity"/>
    <property type="evidence" value="ECO:0007669"/>
    <property type="project" value="InterPro"/>
</dbReference>
<gene>
    <name evidence="3" type="ORF">SAMN05444274_106319</name>
</gene>
<proteinExistence type="predicted"/>
<dbReference type="AlphaFoldDB" id="A0A1M5CYD6"/>
<dbReference type="GO" id="GO:0006508">
    <property type="term" value="P:proteolysis"/>
    <property type="evidence" value="ECO:0007669"/>
    <property type="project" value="InterPro"/>
</dbReference>
<dbReference type="EMBL" id="FQUM01000006">
    <property type="protein sequence ID" value="SHF59736.1"/>
    <property type="molecule type" value="Genomic_DNA"/>
</dbReference>
<dbReference type="OrthoDB" id="9764939at2"/>
<dbReference type="SUPFAM" id="SSF52025">
    <property type="entry name" value="PA domain"/>
    <property type="match status" value="1"/>
</dbReference>
<dbReference type="STRING" id="1484053.SAMN05444274_106319"/>
<evidence type="ECO:0000313" key="4">
    <source>
        <dbReference type="Proteomes" id="UP000184164"/>
    </source>
</evidence>
<reference evidence="3 4" key="1">
    <citation type="submission" date="2016-11" db="EMBL/GenBank/DDBJ databases">
        <authorList>
            <person name="Jaros S."/>
            <person name="Januszkiewicz K."/>
            <person name="Wedrychowicz H."/>
        </authorList>
    </citation>
    <scope>NUCLEOTIDE SEQUENCE [LARGE SCALE GENOMIC DNA]</scope>
    <source>
        <strain evidence="3 4">DSM 26910</strain>
    </source>
</reference>
<dbReference type="InterPro" id="IPR003137">
    <property type="entry name" value="PA_domain"/>
</dbReference>
<evidence type="ECO:0000313" key="3">
    <source>
        <dbReference type="EMBL" id="SHF59736.1"/>
    </source>
</evidence>
<name>A0A1M5CYD6_9BACT</name>
<dbReference type="Gene3D" id="3.40.630.10">
    <property type="entry name" value="Zn peptidases"/>
    <property type="match status" value="1"/>
</dbReference>
<dbReference type="Proteomes" id="UP000184164">
    <property type="component" value="Unassembled WGS sequence"/>
</dbReference>